<gene>
    <name evidence="2" type="ORF">COO59_06850</name>
</gene>
<dbReference type="InterPro" id="IPR041129">
    <property type="entry name" value="CdiI_2"/>
</dbReference>
<feature type="domain" description="CdiI immunity protein" evidence="1">
    <location>
        <begin position="2"/>
        <end position="84"/>
    </location>
</feature>
<accession>A0A2K1QB14</accession>
<sequence length="87" mass="10272">MLVQIFFGQDRDEFGETIEEVIESYCFYNGDDGVCCLKNEITEMLKTEDDTELEVRMVLLAENQFNPEPWGETWRSFLQRVLRTLPV</sequence>
<keyword evidence="3" id="KW-1185">Reference proteome</keyword>
<dbReference type="OrthoDB" id="6548393at2"/>
<organism evidence="2 3">
    <name type="scientific">Mixta theicola</name>
    <dbReference type="NCBI Taxonomy" id="1458355"/>
    <lineage>
        <taxon>Bacteria</taxon>
        <taxon>Pseudomonadati</taxon>
        <taxon>Pseudomonadota</taxon>
        <taxon>Gammaproteobacteria</taxon>
        <taxon>Enterobacterales</taxon>
        <taxon>Erwiniaceae</taxon>
        <taxon>Mixta</taxon>
    </lineage>
</organism>
<dbReference type="Pfam" id="PF18593">
    <property type="entry name" value="CdiI_2"/>
    <property type="match status" value="1"/>
</dbReference>
<evidence type="ECO:0000259" key="1">
    <source>
        <dbReference type="Pfam" id="PF18593"/>
    </source>
</evidence>
<evidence type="ECO:0000313" key="2">
    <source>
        <dbReference type="EMBL" id="PNS12221.1"/>
    </source>
</evidence>
<protein>
    <recommendedName>
        <fullName evidence="1">CdiI immunity protein domain-containing protein</fullName>
    </recommendedName>
</protein>
<dbReference type="Proteomes" id="UP000236345">
    <property type="component" value="Unassembled WGS sequence"/>
</dbReference>
<dbReference type="AlphaFoldDB" id="A0A2K1QB14"/>
<evidence type="ECO:0000313" key="3">
    <source>
        <dbReference type="Proteomes" id="UP000236345"/>
    </source>
</evidence>
<dbReference type="EMBL" id="NWUO01000004">
    <property type="protein sequence ID" value="PNS12221.1"/>
    <property type="molecule type" value="Genomic_DNA"/>
</dbReference>
<proteinExistence type="predicted"/>
<comment type="caution">
    <text evidence="2">The sequence shown here is derived from an EMBL/GenBank/DDBJ whole genome shotgun (WGS) entry which is preliminary data.</text>
</comment>
<reference evidence="3" key="1">
    <citation type="submission" date="2017-09" db="EMBL/GenBank/DDBJ databases">
        <authorList>
            <person name="Palmer M."/>
            <person name="Steenkamp E.T."/>
            <person name="Coetzee M.P."/>
            <person name="Avontuur J.R."/>
            <person name="Van Zyl E."/>
            <person name="Chan W.-Y."/>
            <person name="Blom J."/>
            <person name="Venter S.N."/>
        </authorList>
    </citation>
    <scope>NUCLEOTIDE SEQUENCE [LARGE SCALE GENOMIC DNA]</scope>
    <source>
        <strain evidence="3">QC88-366</strain>
    </source>
</reference>
<name>A0A2K1QB14_9GAMM</name>